<dbReference type="Proteomes" id="UP000789572">
    <property type="component" value="Unassembled WGS sequence"/>
</dbReference>
<dbReference type="AlphaFoldDB" id="A0A9N9ELD7"/>
<dbReference type="EMBL" id="CAJVPJ010008010">
    <property type="protein sequence ID" value="CAG8678762.1"/>
    <property type="molecule type" value="Genomic_DNA"/>
</dbReference>
<accession>A0A9N9ELD7</accession>
<name>A0A9N9ELD7_9GLOM</name>
<organism evidence="1 2">
    <name type="scientific">Paraglomus occultum</name>
    <dbReference type="NCBI Taxonomy" id="144539"/>
    <lineage>
        <taxon>Eukaryota</taxon>
        <taxon>Fungi</taxon>
        <taxon>Fungi incertae sedis</taxon>
        <taxon>Mucoromycota</taxon>
        <taxon>Glomeromycotina</taxon>
        <taxon>Glomeromycetes</taxon>
        <taxon>Paraglomerales</taxon>
        <taxon>Paraglomeraceae</taxon>
        <taxon>Paraglomus</taxon>
    </lineage>
</organism>
<evidence type="ECO:0000313" key="1">
    <source>
        <dbReference type="EMBL" id="CAG8678762.1"/>
    </source>
</evidence>
<proteinExistence type="predicted"/>
<gene>
    <name evidence="1" type="ORF">POCULU_LOCUS11375</name>
</gene>
<protein>
    <submittedName>
        <fullName evidence="1">4472_t:CDS:1</fullName>
    </submittedName>
</protein>
<feature type="non-terminal residue" evidence="1">
    <location>
        <position position="53"/>
    </location>
</feature>
<comment type="caution">
    <text evidence="1">The sequence shown here is derived from an EMBL/GenBank/DDBJ whole genome shotgun (WGS) entry which is preliminary data.</text>
</comment>
<evidence type="ECO:0000313" key="2">
    <source>
        <dbReference type="Proteomes" id="UP000789572"/>
    </source>
</evidence>
<sequence length="53" mass="6084">IVSTIKWIVKNPKTNAHISEKYKKKLSLLEEEITFLTKEADVLLRGMEPIISS</sequence>
<keyword evidence="2" id="KW-1185">Reference proteome</keyword>
<reference evidence="1" key="1">
    <citation type="submission" date="2021-06" db="EMBL/GenBank/DDBJ databases">
        <authorList>
            <person name="Kallberg Y."/>
            <person name="Tangrot J."/>
            <person name="Rosling A."/>
        </authorList>
    </citation>
    <scope>NUCLEOTIDE SEQUENCE</scope>
    <source>
        <strain evidence="1">IA702</strain>
    </source>
</reference>